<comment type="similarity">
    <text evidence="5">Belongs to the peptidase C19 family.</text>
</comment>
<dbReference type="SUPFAM" id="SSF57850">
    <property type="entry name" value="RING/U-box"/>
    <property type="match status" value="1"/>
</dbReference>
<keyword evidence="5" id="KW-0378">Hydrolase</keyword>
<evidence type="ECO:0000313" key="9">
    <source>
        <dbReference type="Proteomes" id="UP000243052"/>
    </source>
</evidence>
<evidence type="ECO:0000259" key="7">
    <source>
        <dbReference type="PROSITE" id="PS50271"/>
    </source>
</evidence>
<dbReference type="CDD" id="cd02660">
    <property type="entry name" value="Peptidase_C19D"/>
    <property type="match status" value="1"/>
</dbReference>
<sequence length="470" mass="53479">MVCQHIEQVMQNPKVGDAVVRECITVRYLIKNCDAKNRYLRAMRCSECLQINCGNSFLCLQCGFVGCWNGQHFLEHSKKVGHIFGVNAVNELLFCFRCFNYIGDNELVWMDIVPKYWDEVLSRSSVPGIDRRDGLHGLVNMGSTCFMSSVVQTLVHIPPVLRELLGQTHQRYCDVRDGMGCISCAIDEVVSSLYGYLHSKDKPALTPPTSEEETSGILNPVQCSQQGFINLLTCSWKINKSLAGYSQQDAHEFWQFLLNQLHADYVRLHGSPTKPTPCGCILHQMFQGRLESSIVCAECNDDSNTTVDPIMDLSLGIHSKSTLIECLDSFHRREPLTDYTYRCKSCQSTRSPTRQLTMAKLPPVLMLQLKRFEHLMNGTSVKLNEYISFPQHLNMKDYCKPIDDQNPVPNMTYRLTAIISHHGSVDQGHYTTICRINGDRWVRFNDSMVTLISEEDMLKEQAYLLCYVVA</sequence>
<dbReference type="RefSeq" id="XP_017985558.1">
    <property type="nucleotide sequence ID" value="XM_018130346.1"/>
</dbReference>
<dbReference type="Pfam" id="PF00443">
    <property type="entry name" value="UCH"/>
    <property type="match status" value="1"/>
</dbReference>
<dbReference type="SMART" id="SM00290">
    <property type="entry name" value="ZnF_UBP"/>
    <property type="match status" value="1"/>
</dbReference>
<dbReference type="Pfam" id="PF02148">
    <property type="entry name" value="zf-UBP"/>
    <property type="match status" value="1"/>
</dbReference>
<dbReference type="GO" id="GO:0005634">
    <property type="term" value="C:nucleus"/>
    <property type="evidence" value="ECO:0007669"/>
    <property type="project" value="TreeGrafter"/>
</dbReference>
<dbReference type="InterPro" id="IPR038765">
    <property type="entry name" value="Papain-like_cys_pep_sf"/>
</dbReference>
<dbReference type="PROSITE" id="PS00973">
    <property type="entry name" value="USP_2"/>
    <property type="match status" value="1"/>
</dbReference>
<comment type="catalytic activity">
    <reaction evidence="5">
        <text>Thiol-dependent hydrolysis of ester, thioester, amide, peptide and isopeptide bonds formed by the C-terminal Gly of ubiquitin (a 76-residue protein attached to proteins as an intracellular targeting signal).</text>
        <dbReference type="EC" id="3.4.19.12"/>
    </reaction>
</comment>
<evidence type="ECO:0000256" key="1">
    <source>
        <dbReference type="ARBA" id="ARBA00022723"/>
    </source>
</evidence>
<proteinExistence type="inferred from homology"/>
<keyword evidence="5" id="KW-0788">Thiol protease</keyword>
<dbReference type="STRING" id="45286.A0A109UWR1"/>
<evidence type="ECO:0000259" key="6">
    <source>
        <dbReference type="PROSITE" id="PS50235"/>
    </source>
</evidence>
<evidence type="ECO:0000256" key="5">
    <source>
        <dbReference type="RuleBase" id="RU366025"/>
    </source>
</evidence>
<dbReference type="EC" id="3.4.19.12" evidence="5"/>
<dbReference type="GO" id="GO:0004843">
    <property type="term" value="F:cysteine-type deubiquitinase activity"/>
    <property type="evidence" value="ECO:0007669"/>
    <property type="project" value="UniProtKB-UniRule"/>
</dbReference>
<keyword evidence="3" id="KW-0862">Zinc</keyword>
<feature type="domain" description="UBP-type" evidence="7">
    <location>
        <begin position="1"/>
        <end position="121"/>
    </location>
</feature>
<dbReference type="PROSITE" id="PS50235">
    <property type="entry name" value="USP_3"/>
    <property type="match status" value="1"/>
</dbReference>
<dbReference type="Proteomes" id="UP000243052">
    <property type="component" value="Chromosome ii"/>
</dbReference>
<dbReference type="InterPro" id="IPR018200">
    <property type="entry name" value="USP_CS"/>
</dbReference>
<evidence type="ECO:0000256" key="2">
    <source>
        <dbReference type="ARBA" id="ARBA00022771"/>
    </source>
</evidence>
<keyword evidence="9" id="KW-1185">Reference proteome</keyword>
<dbReference type="AlphaFoldDB" id="A0A109UWR1"/>
<evidence type="ECO:0000256" key="3">
    <source>
        <dbReference type="ARBA" id="ARBA00022833"/>
    </source>
</evidence>
<keyword evidence="2 4" id="KW-0863">Zinc-finger</keyword>
<accession>A0A109UWR1</accession>
<dbReference type="Gene3D" id="3.90.70.10">
    <property type="entry name" value="Cysteine proteinases"/>
    <property type="match status" value="1"/>
</dbReference>
<dbReference type="GO" id="GO:0006508">
    <property type="term" value="P:proteolysis"/>
    <property type="evidence" value="ECO:0007669"/>
    <property type="project" value="UniProtKB-KW"/>
</dbReference>
<evidence type="ECO:0000256" key="4">
    <source>
        <dbReference type="PROSITE-ProRule" id="PRU00502"/>
    </source>
</evidence>
<dbReference type="PANTHER" id="PTHR24006">
    <property type="entry name" value="UBIQUITIN CARBOXYL-TERMINAL HYDROLASE"/>
    <property type="match status" value="1"/>
</dbReference>
<dbReference type="PROSITE" id="PS50271">
    <property type="entry name" value="ZF_UBP"/>
    <property type="match status" value="1"/>
</dbReference>
<dbReference type="Gene3D" id="3.30.40.10">
    <property type="entry name" value="Zinc/RING finger domain, C3HC4 (zinc finger)"/>
    <property type="match status" value="1"/>
</dbReference>
<dbReference type="InterPro" id="IPR001394">
    <property type="entry name" value="Peptidase_C19_UCH"/>
</dbReference>
<keyword evidence="5" id="KW-0833">Ubl conjugation pathway</keyword>
<feature type="domain" description="USP" evidence="6">
    <location>
        <begin position="136"/>
        <end position="470"/>
    </location>
</feature>
<dbReference type="GO" id="GO:0008270">
    <property type="term" value="F:zinc ion binding"/>
    <property type="evidence" value="ECO:0007669"/>
    <property type="project" value="UniProtKB-KW"/>
</dbReference>
<dbReference type="GO" id="GO:0016579">
    <property type="term" value="P:protein deubiquitination"/>
    <property type="evidence" value="ECO:0007669"/>
    <property type="project" value="InterPro"/>
</dbReference>
<dbReference type="InterPro" id="IPR050164">
    <property type="entry name" value="Peptidase_C19"/>
</dbReference>
<dbReference type="EMBL" id="CP014242">
    <property type="protein sequence ID" value="AMD18562.1"/>
    <property type="molecule type" value="Genomic_DNA"/>
</dbReference>
<dbReference type="GeneID" id="28722337"/>
<evidence type="ECO:0000313" key="8">
    <source>
        <dbReference type="EMBL" id="AMD18562.1"/>
    </source>
</evidence>
<organism evidence="8 9">
    <name type="scientific">Eremothecium sinecaudum</name>
    <dbReference type="NCBI Taxonomy" id="45286"/>
    <lineage>
        <taxon>Eukaryota</taxon>
        <taxon>Fungi</taxon>
        <taxon>Dikarya</taxon>
        <taxon>Ascomycota</taxon>
        <taxon>Saccharomycotina</taxon>
        <taxon>Saccharomycetes</taxon>
        <taxon>Saccharomycetales</taxon>
        <taxon>Saccharomycetaceae</taxon>
        <taxon>Eremothecium</taxon>
    </lineage>
</organism>
<dbReference type="InterPro" id="IPR001607">
    <property type="entry name" value="Znf_UBP"/>
</dbReference>
<gene>
    <name evidence="8" type="ORF">AW171_hschr268</name>
</gene>
<dbReference type="SUPFAM" id="SSF54001">
    <property type="entry name" value="Cysteine proteinases"/>
    <property type="match status" value="1"/>
</dbReference>
<reference evidence="8 9" key="1">
    <citation type="submission" date="2016-01" db="EMBL/GenBank/DDBJ databases">
        <title>Genome sequence of the yeast Holleya sinecauda.</title>
        <authorList>
            <person name="Dietrich F.S."/>
        </authorList>
    </citation>
    <scope>NUCLEOTIDE SEQUENCE [LARGE SCALE GENOMIC DNA]</scope>
    <source>
        <strain evidence="8 9">ATCC 58844</strain>
    </source>
</reference>
<keyword evidence="5" id="KW-0645">Protease</keyword>
<dbReference type="GO" id="GO:0005829">
    <property type="term" value="C:cytosol"/>
    <property type="evidence" value="ECO:0007669"/>
    <property type="project" value="TreeGrafter"/>
</dbReference>
<dbReference type="PANTHER" id="PTHR24006:SF937">
    <property type="entry name" value="UBIQUITIN CARBOXYL-TERMINAL HYDROLASE"/>
    <property type="match status" value="1"/>
</dbReference>
<dbReference type="OrthoDB" id="289038at2759"/>
<dbReference type="InterPro" id="IPR028889">
    <property type="entry name" value="USP"/>
</dbReference>
<keyword evidence="1" id="KW-0479">Metal-binding</keyword>
<dbReference type="PROSITE" id="PS00972">
    <property type="entry name" value="USP_1"/>
    <property type="match status" value="1"/>
</dbReference>
<dbReference type="InterPro" id="IPR013083">
    <property type="entry name" value="Znf_RING/FYVE/PHD"/>
</dbReference>
<protein>
    <recommendedName>
        <fullName evidence="5">Ubiquitin carboxyl-terminal hydrolase</fullName>
        <ecNumber evidence="5">3.4.19.12</ecNumber>
    </recommendedName>
</protein>
<name>A0A109UWR1_9SACH</name>